<dbReference type="Pfam" id="PF09844">
    <property type="entry name" value="DUF2071"/>
    <property type="match status" value="1"/>
</dbReference>
<comment type="caution">
    <text evidence="1">The sequence shown here is derived from an EMBL/GenBank/DDBJ whole genome shotgun (WGS) entry which is preliminary data.</text>
</comment>
<dbReference type="AlphaFoldDB" id="E6QN24"/>
<dbReference type="SUPFAM" id="SSF160104">
    <property type="entry name" value="Acetoacetate decarboxylase-like"/>
    <property type="match status" value="1"/>
</dbReference>
<dbReference type="EMBL" id="CABQ01000244">
    <property type="protein sequence ID" value="CBI08645.1"/>
    <property type="molecule type" value="Genomic_DNA"/>
</dbReference>
<dbReference type="PANTHER" id="PTHR39186">
    <property type="entry name" value="DUF2071 FAMILY PROTEIN"/>
    <property type="match status" value="1"/>
</dbReference>
<dbReference type="InterPro" id="IPR018644">
    <property type="entry name" value="DUF2071"/>
</dbReference>
<sequence>MLEERGEIKYPAPPGGWVMSQHWNDLLFAHWPMAAEAIAPRLPAGLEIDQFQGSAWLGVVPFSMDRVKVRGLPAVPGLRRFPELNLRTYVRDRITGTPGVYFFSLEAANPFAVMIARGIFQLPYHWARMNMTARDEREIAFYSRRLLCRKPVVFSARYRGLGPTRQLMENRAGSIEYFLTERYCLFTRDPLGRLLRANIQHAPWTLEQAEAEIDRNDLIRAAGLELPAEKPLLHYSRHLAVYVWAAEFVAARVARAASPVAAAG</sequence>
<organism evidence="1">
    <name type="scientific">mine drainage metagenome</name>
    <dbReference type="NCBI Taxonomy" id="410659"/>
    <lineage>
        <taxon>unclassified sequences</taxon>
        <taxon>metagenomes</taxon>
        <taxon>ecological metagenomes</taxon>
    </lineage>
</organism>
<reference evidence="1" key="1">
    <citation type="submission" date="2009-10" db="EMBL/GenBank/DDBJ databases">
        <title>Diversity of trophic interactions inside an arsenic-rich microbial ecosystem.</title>
        <authorList>
            <person name="Bertin P.N."/>
            <person name="Heinrich-Salmeron A."/>
            <person name="Pelletier E."/>
            <person name="Goulhen-Chollet F."/>
            <person name="Arsene-Ploetze F."/>
            <person name="Gallien S."/>
            <person name="Calteau A."/>
            <person name="Vallenet D."/>
            <person name="Casiot C."/>
            <person name="Chane-Woon-Ming B."/>
            <person name="Giloteaux L."/>
            <person name="Barakat M."/>
            <person name="Bonnefoy V."/>
            <person name="Bruneel O."/>
            <person name="Chandler M."/>
            <person name="Cleiss J."/>
            <person name="Duran R."/>
            <person name="Elbaz-Poulichet F."/>
            <person name="Fonknechten N."/>
            <person name="Lauga B."/>
            <person name="Mornico D."/>
            <person name="Ortet P."/>
            <person name="Schaeffer C."/>
            <person name="Siguier P."/>
            <person name="Alexander Thil Smith A."/>
            <person name="Van Dorsselaer A."/>
            <person name="Weissenbach J."/>
            <person name="Medigue C."/>
            <person name="Le Paslier D."/>
        </authorList>
    </citation>
    <scope>NUCLEOTIDE SEQUENCE</scope>
</reference>
<protein>
    <recommendedName>
        <fullName evidence="2">DUF2071 domain-containing protein</fullName>
    </recommendedName>
</protein>
<evidence type="ECO:0000313" key="1">
    <source>
        <dbReference type="EMBL" id="CBI08645.1"/>
    </source>
</evidence>
<dbReference type="InterPro" id="IPR023375">
    <property type="entry name" value="ADC_dom_sf"/>
</dbReference>
<gene>
    <name evidence="1" type="ORF">CARN6_2129</name>
</gene>
<accession>E6QN24</accession>
<name>E6QN24_9ZZZZ</name>
<proteinExistence type="predicted"/>
<evidence type="ECO:0008006" key="2">
    <source>
        <dbReference type="Google" id="ProtNLM"/>
    </source>
</evidence>
<dbReference type="PANTHER" id="PTHR39186:SF1">
    <property type="entry name" value="DUF2071 DOMAIN-CONTAINING PROTEIN"/>
    <property type="match status" value="1"/>
</dbReference>